<evidence type="ECO:0000313" key="2">
    <source>
        <dbReference type="EMBL" id="POY73137.1"/>
    </source>
</evidence>
<dbReference type="EMBL" id="PJQD01000040">
    <property type="protein sequence ID" value="POY73137.1"/>
    <property type="molecule type" value="Genomic_DNA"/>
</dbReference>
<dbReference type="Pfam" id="PF02036">
    <property type="entry name" value="SCP2"/>
    <property type="match status" value="1"/>
</dbReference>
<evidence type="ECO:0000313" key="3">
    <source>
        <dbReference type="Proteomes" id="UP000237144"/>
    </source>
</evidence>
<dbReference type="Gene3D" id="3.30.1050.10">
    <property type="entry name" value="SCP2 sterol-binding domain"/>
    <property type="match status" value="1"/>
</dbReference>
<dbReference type="AlphaFoldDB" id="A0A2S5B8P1"/>
<protein>
    <recommendedName>
        <fullName evidence="1">SCP2 domain-containing protein</fullName>
    </recommendedName>
</protein>
<sequence>MSDDDKLAATLADPTVIVPGFDTSRVMALISLVLSDPSTPKKRLFRAVGTVYLFEVENGKGEKAKWYLDVKKRGRVGSLKADGKAPLKPDVTVKISDRDLVGLATGKLQPQKLYAAKRLRVRGDLDRAYLALRVLSQEREKLEKLALENGVISRREKL</sequence>
<dbReference type="GO" id="GO:0005829">
    <property type="term" value="C:cytosol"/>
    <property type="evidence" value="ECO:0007669"/>
    <property type="project" value="TreeGrafter"/>
</dbReference>
<dbReference type="InterPro" id="IPR003033">
    <property type="entry name" value="SCP2_sterol-bd_dom"/>
</dbReference>
<accession>A0A2S5B8P1</accession>
<organism evidence="2 3">
    <name type="scientific">Rhodotorula taiwanensis</name>
    <dbReference type="NCBI Taxonomy" id="741276"/>
    <lineage>
        <taxon>Eukaryota</taxon>
        <taxon>Fungi</taxon>
        <taxon>Dikarya</taxon>
        <taxon>Basidiomycota</taxon>
        <taxon>Pucciniomycotina</taxon>
        <taxon>Microbotryomycetes</taxon>
        <taxon>Sporidiobolales</taxon>
        <taxon>Sporidiobolaceae</taxon>
        <taxon>Rhodotorula</taxon>
    </lineage>
</organism>
<dbReference type="InterPro" id="IPR036527">
    <property type="entry name" value="SCP2_sterol-bd_dom_sf"/>
</dbReference>
<dbReference type="PANTHER" id="PTHR10094:SF25">
    <property type="entry name" value="SCP2 STEROL-BINDING DOMAIN-CONTAINING PROTEIN 1"/>
    <property type="match status" value="1"/>
</dbReference>
<dbReference type="Proteomes" id="UP000237144">
    <property type="component" value="Unassembled WGS sequence"/>
</dbReference>
<keyword evidence="3" id="KW-1185">Reference proteome</keyword>
<name>A0A2S5B8P1_9BASI</name>
<gene>
    <name evidence="2" type="ORF">BMF94_3830</name>
</gene>
<dbReference type="SUPFAM" id="SSF55718">
    <property type="entry name" value="SCP-like"/>
    <property type="match status" value="1"/>
</dbReference>
<feature type="domain" description="SCP2" evidence="1">
    <location>
        <begin position="39"/>
        <end position="126"/>
    </location>
</feature>
<evidence type="ECO:0000259" key="1">
    <source>
        <dbReference type="Pfam" id="PF02036"/>
    </source>
</evidence>
<dbReference type="STRING" id="741276.A0A2S5B8P1"/>
<comment type="caution">
    <text evidence="2">The sequence shown here is derived from an EMBL/GenBank/DDBJ whole genome shotgun (WGS) entry which is preliminary data.</text>
</comment>
<proteinExistence type="predicted"/>
<dbReference type="OrthoDB" id="10265837at2759"/>
<reference evidence="2 3" key="1">
    <citation type="journal article" date="2018" name="Front. Microbiol.">
        <title>Prospects for Fungal Bioremediation of Acidic Radioactive Waste Sites: Characterization and Genome Sequence of Rhodotorula taiwanensis MD1149.</title>
        <authorList>
            <person name="Tkavc R."/>
            <person name="Matrosova V.Y."/>
            <person name="Grichenko O.E."/>
            <person name="Gostincar C."/>
            <person name="Volpe R.P."/>
            <person name="Klimenkova P."/>
            <person name="Gaidamakova E.K."/>
            <person name="Zhou C.E."/>
            <person name="Stewart B.J."/>
            <person name="Lyman M.G."/>
            <person name="Malfatti S.A."/>
            <person name="Rubinfeld B."/>
            <person name="Courtot M."/>
            <person name="Singh J."/>
            <person name="Dalgard C.L."/>
            <person name="Hamilton T."/>
            <person name="Frey K.G."/>
            <person name="Gunde-Cimerman N."/>
            <person name="Dugan L."/>
            <person name="Daly M.J."/>
        </authorList>
    </citation>
    <scope>NUCLEOTIDE SEQUENCE [LARGE SCALE GENOMIC DNA]</scope>
    <source>
        <strain evidence="2 3">MD1149</strain>
    </source>
</reference>
<dbReference type="PANTHER" id="PTHR10094">
    <property type="entry name" value="STEROL CARRIER PROTEIN 2 SCP-2 FAMILY PROTEIN"/>
    <property type="match status" value="1"/>
</dbReference>